<name>A0A8C9Q3D5_SPEDA</name>
<sequence length="244" mass="25200">METSPSSASSCRSCVWCSRCGTARTRSSSSRMPRTCMSSTPTCVPASPHSTWPCCAALSSMAATLASCRSSCASYSPSTRWLVAARSAVRAASPSTWSTVTSAWYRLPRGTTPATSSGPAAHSARPFAALAVHPPRLSNLLPFLIGCYSHPSTSMSSKLTSIPCPTVAPTIAATATASSSAACRSPQCCWTPPAAAPSHGAPLPTAMCLSYLLATALSLPSLCYPMRNSTSCVSTTSCGPPYRT</sequence>
<reference evidence="1" key="1">
    <citation type="submission" date="2025-08" db="UniProtKB">
        <authorList>
            <consortium name="Ensembl"/>
        </authorList>
    </citation>
    <scope>IDENTIFICATION</scope>
</reference>
<accession>A0A8C9Q3D5</accession>
<dbReference type="Proteomes" id="UP000694422">
    <property type="component" value="Unplaced"/>
</dbReference>
<evidence type="ECO:0000313" key="1">
    <source>
        <dbReference type="Ensembl" id="ENSSDAP00000016378.1"/>
    </source>
</evidence>
<proteinExistence type="predicted"/>
<dbReference type="AlphaFoldDB" id="A0A8C9Q3D5"/>
<organism evidence="1 2">
    <name type="scientific">Spermophilus dauricus</name>
    <name type="common">Daurian ground squirrel</name>
    <dbReference type="NCBI Taxonomy" id="99837"/>
    <lineage>
        <taxon>Eukaryota</taxon>
        <taxon>Metazoa</taxon>
        <taxon>Chordata</taxon>
        <taxon>Craniata</taxon>
        <taxon>Vertebrata</taxon>
        <taxon>Euteleostomi</taxon>
        <taxon>Mammalia</taxon>
        <taxon>Eutheria</taxon>
        <taxon>Euarchontoglires</taxon>
        <taxon>Glires</taxon>
        <taxon>Rodentia</taxon>
        <taxon>Sciuromorpha</taxon>
        <taxon>Sciuridae</taxon>
        <taxon>Xerinae</taxon>
        <taxon>Marmotini</taxon>
        <taxon>Spermophilus</taxon>
    </lineage>
</organism>
<reference evidence="1" key="2">
    <citation type="submission" date="2025-09" db="UniProtKB">
        <authorList>
            <consortium name="Ensembl"/>
        </authorList>
    </citation>
    <scope>IDENTIFICATION</scope>
</reference>
<dbReference type="Ensembl" id="ENSSDAT00000018603.1">
    <property type="protein sequence ID" value="ENSSDAP00000016378.1"/>
    <property type="gene ID" value="ENSSDAG00000014819.1"/>
</dbReference>
<keyword evidence="2" id="KW-1185">Reference proteome</keyword>
<evidence type="ECO:0000313" key="2">
    <source>
        <dbReference type="Proteomes" id="UP000694422"/>
    </source>
</evidence>
<protein>
    <submittedName>
        <fullName evidence="1">Uncharacterized protein</fullName>
    </submittedName>
</protein>